<evidence type="ECO:0000313" key="2">
    <source>
        <dbReference type="EMBL" id="MDI3407907.1"/>
    </source>
</evidence>
<sequence>MPSVSTTAPWAVRRLALYPDITQVPYVRTELDPETQVTRYIDANGHRVHMGGHGTGTSTANQTATSSDGGGPNPPPPADTDLTPDSDSD</sequence>
<dbReference type="NCBIfam" id="TIGR04186">
    <property type="entry name" value="GRASP_targ"/>
    <property type="match status" value="1"/>
</dbReference>
<evidence type="ECO:0000313" key="3">
    <source>
        <dbReference type="Proteomes" id="UP001223978"/>
    </source>
</evidence>
<dbReference type="Proteomes" id="UP001223978">
    <property type="component" value="Unassembled WGS sequence"/>
</dbReference>
<protein>
    <submittedName>
        <fullName evidence="2">ATP-grasp-modified RiPP</fullName>
    </submittedName>
</protein>
<dbReference type="InterPro" id="IPR025843">
    <property type="entry name" value="Actino_peptide"/>
</dbReference>
<proteinExistence type="predicted"/>
<dbReference type="RefSeq" id="WP_282545814.1">
    <property type="nucleotide sequence ID" value="NZ_JASCIQ010000038.1"/>
</dbReference>
<reference evidence="2 3" key="1">
    <citation type="submission" date="2023-05" db="EMBL/GenBank/DDBJ databases">
        <title>Draft genome sequence of Streptomyces sp. B-S-A6 isolated from a cave soil in Thailand.</title>
        <authorList>
            <person name="Chamroensaksri N."/>
            <person name="Muangham S."/>
        </authorList>
    </citation>
    <scope>NUCLEOTIDE SEQUENCE [LARGE SCALE GENOMIC DNA]</scope>
    <source>
        <strain evidence="2 3">B-S-A6</strain>
    </source>
</reference>
<feature type="region of interest" description="Disordered" evidence="1">
    <location>
        <begin position="46"/>
        <end position="89"/>
    </location>
</feature>
<gene>
    <name evidence="2" type="primary">tgmA</name>
    <name evidence="2" type="ORF">QIS96_29345</name>
</gene>
<dbReference type="EMBL" id="JASCIQ010000038">
    <property type="protein sequence ID" value="MDI3407907.1"/>
    <property type="molecule type" value="Genomic_DNA"/>
</dbReference>
<comment type="caution">
    <text evidence="2">The sequence shown here is derived from an EMBL/GenBank/DDBJ whole genome shotgun (WGS) entry which is preliminary data.</text>
</comment>
<accession>A0ABT6SI81</accession>
<name>A0ABT6SI81_9ACTN</name>
<organism evidence="2 3">
    <name type="scientific">Streptomyces cavernicola</name>
    <dbReference type="NCBI Taxonomy" id="3043613"/>
    <lineage>
        <taxon>Bacteria</taxon>
        <taxon>Bacillati</taxon>
        <taxon>Actinomycetota</taxon>
        <taxon>Actinomycetes</taxon>
        <taxon>Kitasatosporales</taxon>
        <taxon>Streptomycetaceae</taxon>
        <taxon>Streptomyces</taxon>
    </lineage>
</organism>
<evidence type="ECO:0000256" key="1">
    <source>
        <dbReference type="SAM" id="MobiDB-lite"/>
    </source>
</evidence>
<dbReference type="Pfam" id="PF14408">
    <property type="entry name" value="Actino_peptide"/>
    <property type="match status" value="1"/>
</dbReference>
<keyword evidence="3" id="KW-1185">Reference proteome</keyword>
<dbReference type="InterPro" id="IPR026496">
    <property type="entry name" value="GRASP_targ"/>
</dbReference>